<dbReference type="GO" id="GO:0047974">
    <property type="term" value="F:guanosine deaminase activity"/>
    <property type="evidence" value="ECO:0007669"/>
    <property type="project" value="TreeGrafter"/>
</dbReference>
<keyword evidence="4" id="KW-0862">Zinc</keyword>
<dbReference type="GO" id="GO:0008270">
    <property type="term" value="F:zinc ion binding"/>
    <property type="evidence" value="ECO:0007669"/>
    <property type="project" value="InterPro"/>
</dbReference>
<dbReference type="Gene3D" id="3.40.140.10">
    <property type="entry name" value="Cytidine Deaminase, domain 2"/>
    <property type="match status" value="1"/>
</dbReference>
<dbReference type="InterPro" id="IPR002125">
    <property type="entry name" value="CMP_dCMP_dom"/>
</dbReference>
<dbReference type="GO" id="GO:0006152">
    <property type="term" value="P:purine nucleoside catabolic process"/>
    <property type="evidence" value="ECO:0007669"/>
    <property type="project" value="TreeGrafter"/>
</dbReference>
<evidence type="ECO:0000259" key="5">
    <source>
        <dbReference type="PROSITE" id="PS51747"/>
    </source>
</evidence>
<dbReference type="InterPro" id="IPR016193">
    <property type="entry name" value="Cytidine_deaminase-like"/>
</dbReference>
<dbReference type="PANTHER" id="PTHR11079:SF161">
    <property type="entry name" value="CMP_DCMP-TYPE DEAMINASE DOMAIN-CONTAINING PROTEIN"/>
    <property type="match status" value="1"/>
</dbReference>
<dbReference type="Proteomes" id="UP000886335">
    <property type="component" value="Unassembled WGS sequence"/>
</dbReference>
<name>A0A831SRV6_PROAE</name>
<dbReference type="FunFam" id="3.40.140.10:FF:000011">
    <property type="entry name" value="tRNA-specific adenosine deaminase"/>
    <property type="match status" value="1"/>
</dbReference>
<feature type="domain" description="CMP/dCMP-type deaminase" evidence="5">
    <location>
        <begin position="7"/>
        <end position="120"/>
    </location>
</feature>
<dbReference type="InterPro" id="IPR016192">
    <property type="entry name" value="APOBEC/CMP_deaminase_Zn-bd"/>
</dbReference>
<proteinExistence type="inferred from homology"/>
<evidence type="ECO:0000256" key="4">
    <source>
        <dbReference type="ARBA" id="ARBA00022833"/>
    </source>
</evidence>
<evidence type="ECO:0000256" key="2">
    <source>
        <dbReference type="ARBA" id="ARBA00022723"/>
    </source>
</evidence>
<dbReference type="PANTHER" id="PTHR11079">
    <property type="entry name" value="CYTOSINE DEAMINASE FAMILY MEMBER"/>
    <property type="match status" value="1"/>
</dbReference>
<dbReference type="Pfam" id="PF00383">
    <property type="entry name" value="dCMP_cyt_deam_1"/>
    <property type="match status" value="1"/>
</dbReference>
<accession>A0A831SRV6</accession>
<dbReference type="SUPFAM" id="SSF53927">
    <property type="entry name" value="Cytidine deaminase-like"/>
    <property type="match status" value="1"/>
</dbReference>
<keyword evidence="2" id="KW-0479">Metal-binding</keyword>
<dbReference type="CDD" id="cd01285">
    <property type="entry name" value="nucleoside_deaminase"/>
    <property type="match status" value="1"/>
</dbReference>
<evidence type="ECO:0000256" key="1">
    <source>
        <dbReference type="ARBA" id="ARBA00006576"/>
    </source>
</evidence>
<organism evidence="6">
    <name type="scientific">Prosthecochloris aestuarii</name>
    <dbReference type="NCBI Taxonomy" id="1102"/>
    <lineage>
        <taxon>Bacteria</taxon>
        <taxon>Pseudomonadati</taxon>
        <taxon>Chlorobiota</taxon>
        <taxon>Chlorobiia</taxon>
        <taxon>Chlorobiales</taxon>
        <taxon>Chlorobiaceae</taxon>
        <taxon>Prosthecochloris</taxon>
    </lineage>
</organism>
<dbReference type="AlphaFoldDB" id="A0A831SRV6"/>
<protein>
    <submittedName>
        <fullName evidence="6">Nucleoside deaminase</fullName>
    </submittedName>
</protein>
<evidence type="ECO:0000256" key="3">
    <source>
        <dbReference type="ARBA" id="ARBA00022801"/>
    </source>
</evidence>
<reference evidence="6" key="1">
    <citation type="journal article" date="2020" name="mSystems">
        <title>Genome- and Community-Level Interaction Insights into Carbon Utilization and Element Cycling Functions of Hydrothermarchaeota in Hydrothermal Sediment.</title>
        <authorList>
            <person name="Zhou Z."/>
            <person name="Liu Y."/>
            <person name="Xu W."/>
            <person name="Pan J."/>
            <person name="Luo Z.H."/>
            <person name="Li M."/>
        </authorList>
    </citation>
    <scope>NUCLEOTIDE SEQUENCE [LARGE SCALE GENOMIC DNA]</scope>
    <source>
        <strain evidence="6">SpSt-1181</strain>
    </source>
</reference>
<sequence length="161" mass="17268">MAETGKQRCDEFMDRAIGLAADSAAGDGGPFGAVIVRDGAVLAEGANTVTRDHDPTAHAEINAIRSACSVLGTFHLAGCEVYSSCEPCPMCLGAIYWAGISRVYYSATREDAFRAGFDDERICRELSLPVTEHSIGMVHVLSSGSLEPFGRWLFDASRTPY</sequence>
<comment type="similarity">
    <text evidence="1">Belongs to the cytidine and deoxycytidylate deaminase family.</text>
</comment>
<dbReference type="EMBL" id="DSBW01000104">
    <property type="protein sequence ID" value="HED30963.1"/>
    <property type="molecule type" value="Genomic_DNA"/>
</dbReference>
<keyword evidence="3" id="KW-0378">Hydrolase</keyword>
<dbReference type="PROSITE" id="PS00903">
    <property type="entry name" value="CYT_DCMP_DEAMINASES_1"/>
    <property type="match status" value="1"/>
</dbReference>
<evidence type="ECO:0000313" key="6">
    <source>
        <dbReference type="EMBL" id="HED30963.1"/>
    </source>
</evidence>
<comment type="caution">
    <text evidence="6">The sequence shown here is derived from an EMBL/GenBank/DDBJ whole genome shotgun (WGS) entry which is preliminary data.</text>
</comment>
<gene>
    <name evidence="6" type="ORF">ENN50_04620</name>
</gene>
<dbReference type="PROSITE" id="PS51747">
    <property type="entry name" value="CYT_DCMP_DEAMINASES_2"/>
    <property type="match status" value="1"/>
</dbReference>